<evidence type="ECO:0000313" key="3">
    <source>
        <dbReference type="Proteomes" id="UP000429181"/>
    </source>
</evidence>
<feature type="region of interest" description="Disordered" evidence="1">
    <location>
        <begin position="1"/>
        <end position="82"/>
    </location>
</feature>
<organism evidence="2 3">
    <name type="scientific">Bos indicus x Bos taurus</name>
    <name type="common">Hybrid cattle</name>
    <dbReference type="NCBI Taxonomy" id="30522"/>
    <lineage>
        <taxon>Eukaryota</taxon>
        <taxon>Metazoa</taxon>
        <taxon>Chordata</taxon>
        <taxon>Craniata</taxon>
        <taxon>Vertebrata</taxon>
        <taxon>Euteleostomi</taxon>
        <taxon>Mammalia</taxon>
        <taxon>Eutheria</taxon>
        <taxon>Laurasiatheria</taxon>
        <taxon>Artiodactyla</taxon>
        <taxon>Ruminantia</taxon>
        <taxon>Pecora</taxon>
        <taxon>Bovidae</taxon>
        <taxon>Bovinae</taxon>
        <taxon>Bos</taxon>
    </lineage>
</organism>
<sequence>MSSNLPKKTATRFGVKRTAPEAGPQADSCRGRRVSAGSVVERPETHLPGLKGSPQWEQSHTHAPVSTSQQGDIFSQEGDDSLPGAIKSVVKEALKHQITPPSLRTLHLTYHCSAYVNSVILS</sequence>
<reference evidence="2" key="2">
    <citation type="submission" date="2025-08" db="UniProtKB">
        <authorList>
            <consortium name="Ensembl"/>
        </authorList>
    </citation>
    <scope>IDENTIFICATION</scope>
</reference>
<dbReference type="AlphaFoldDB" id="A0A4W2GWR7"/>
<name>A0A4W2GWR7_BOBOX</name>
<protein>
    <submittedName>
        <fullName evidence="2">Uncharacterized protein</fullName>
    </submittedName>
</protein>
<evidence type="ECO:0000313" key="2">
    <source>
        <dbReference type="Ensembl" id="ENSBIXP00005022163.1"/>
    </source>
</evidence>
<feature type="compositionally biased region" description="Polar residues" evidence="1">
    <location>
        <begin position="64"/>
        <end position="73"/>
    </location>
</feature>
<dbReference type="Proteomes" id="UP000429181">
    <property type="component" value="Chromosome 5"/>
</dbReference>
<reference evidence="2 3" key="1">
    <citation type="submission" date="2018-11" db="EMBL/GenBank/DDBJ databases">
        <title>Haplotype-resolved cattle genomes.</title>
        <authorList>
            <person name="Low W.Y."/>
            <person name="Tearle R."/>
            <person name="Bickhart D.M."/>
            <person name="Rosen B.D."/>
            <person name="Koren S."/>
            <person name="Rhie A."/>
            <person name="Hiendleder S."/>
            <person name="Phillippy A.M."/>
            <person name="Smith T.P.L."/>
            <person name="Williams J.L."/>
        </authorList>
    </citation>
    <scope>NUCLEOTIDE SEQUENCE [LARGE SCALE GENOMIC DNA]</scope>
</reference>
<accession>A0A4W2GWR7</accession>
<dbReference type="Ensembl" id="ENSBIXT00005036386.1">
    <property type="protein sequence ID" value="ENSBIXP00005022163.1"/>
    <property type="gene ID" value="ENSBIXG00005025072.1"/>
</dbReference>
<proteinExistence type="predicted"/>
<evidence type="ECO:0000256" key="1">
    <source>
        <dbReference type="SAM" id="MobiDB-lite"/>
    </source>
</evidence>